<dbReference type="Proteomes" id="UP001519271">
    <property type="component" value="Unassembled WGS sequence"/>
</dbReference>
<evidence type="ECO:0000313" key="3">
    <source>
        <dbReference type="Proteomes" id="UP001519271"/>
    </source>
</evidence>
<evidence type="ECO:0000313" key="2">
    <source>
        <dbReference type="EMBL" id="MBP1919779.1"/>
    </source>
</evidence>
<keyword evidence="2" id="KW-0418">Kinase</keyword>
<dbReference type="RefSeq" id="WP_245250634.1">
    <property type="nucleotide sequence ID" value="NZ_JAGGKC010000019.1"/>
</dbReference>
<keyword evidence="3" id="KW-1185">Reference proteome</keyword>
<dbReference type="EC" id="2.7.1.48" evidence="2"/>
<dbReference type="SUPFAM" id="SSF52540">
    <property type="entry name" value="P-loop containing nucleoside triphosphate hydrolases"/>
    <property type="match status" value="1"/>
</dbReference>
<accession>A0ABS4G5H7</accession>
<keyword evidence="2" id="KW-0808">Transferase</keyword>
<sequence>MLKLRYRDADISIETGIKYRDLLKDDSGPLKPMLARQAGEYFELDEEIRKEGEVFPVYITDSHGNKAYERTLSFILVVAVKTLSPGSQLYIEHSISRGLYCRMPGHELSRDFIKSLHDEMLKIIEGSHPLEKVKLSREEAFEIFRKEHMEDRIDLLKESGLESITLYRLLGHYDYFYGKMAINTGLINLFGLEPYKGGFVLTYPPVYDPLSIGIFKPQDKLFGIFSETQEWDEIIGVDSIGYLNEKIIGGEAFDLVRVTEALHEKKIAYIADEIAGRRDVRIVMIAGPSSSGKTTFTKRLGIQLRVNGLIPVAIGMDDYFVDREHTPKNPDGSYDFESLRALDLELFQEHVMKLIDGHGVALPHFDFKTGKRTISEHIARLPERGVLMIEGIHGLNPALFPEIPREAKFKVYISALTAMNMDRHNRIATTDVRKLRRMVRDILSRGYSATDTLGIFPSVARGEKEHIYPYQEEADVMFNSTILYELAVLKKHCLKELRAIDKSSLLFEEAKRLSSILVLVRDIKDEMVPENSILREFIGGSCFYEY</sequence>
<organism evidence="2 3">
    <name type="scientific">Youngiibacter multivorans</name>
    <dbReference type="NCBI Taxonomy" id="937251"/>
    <lineage>
        <taxon>Bacteria</taxon>
        <taxon>Bacillati</taxon>
        <taxon>Bacillota</taxon>
        <taxon>Clostridia</taxon>
        <taxon>Eubacteriales</taxon>
        <taxon>Clostridiaceae</taxon>
        <taxon>Youngiibacter</taxon>
    </lineage>
</organism>
<reference evidence="2 3" key="1">
    <citation type="submission" date="2021-03" db="EMBL/GenBank/DDBJ databases">
        <title>Genomic Encyclopedia of Type Strains, Phase IV (KMG-IV): sequencing the most valuable type-strain genomes for metagenomic binning, comparative biology and taxonomic classification.</title>
        <authorList>
            <person name="Goeker M."/>
        </authorList>
    </citation>
    <scope>NUCLEOTIDE SEQUENCE [LARGE SCALE GENOMIC DNA]</scope>
    <source>
        <strain evidence="2 3">DSM 6139</strain>
    </source>
</reference>
<gene>
    <name evidence="2" type="ORF">J2Z34_002275</name>
</gene>
<proteinExistence type="predicted"/>
<dbReference type="InterPro" id="IPR018163">
    <property type="entry name" value="Thr/Ala-tRNA-synth_IIc_edit"/>
</dbReference>
<name>A0ABS4G5H7_9CLOT</name>
<protein>
    <submittedName>
        <fullName evidence="2">Uridine kinase</fullName>
        <ecNumber evidence="2">2.7.1.48</ecNumber>
    </submittedName>
</protein>
<dbReference type="InterPro" id="IPR006083">
    <property type="entry name" value="PRK/URK"/>
</dbReference>
<feature type="domain" description="Phosphoribulokinase/uridine kinase" evidence="1">
    <location>
        <begin position="282"/>
        <end position="480"/>
    </location>
</feature>
<dbReference type="InterPro" id="IPR027417">
    <property type="entry name" value="P-loop_NTPase"/>
</dbReference>
<evidence type="ECO:0000259" key="1">
    <source>
        <dbReference type="Pfam" id="PF00485"/>
    </source>
</evidence>
<dbReference type="Pfam" id="PF00485">
    <property type="entry name" value="PRK"/>
    <property type="match status" value="1"/>
</dbReference>
<dbReference type="SUPFAM" id="SSF55186">
    <property type="entry name" value="ThrRS/AlaRS common domain"/>
    <property type="match status" value="1"/>
</dbReference>
<dbReference type="PANTHER" id="PTHR10285">
    <property type="entry name" value="URIDINE KINASE"/>
    <property type="match status" value="1"/>
</dbReference>
<dbReference type="Gene3D" id="3.30.980.10">
    <property type="entry name" value="Threonyl-trna Synthetase, Chain A, domain 2"/>
    <property type="match status" value="1"/>
</dbReference>
<comment type="caution">
    <text evidence="2">The sequence shown here is derived from an EMBL/GenBank/DDBJ whole genome shotgun (WGS) entry which is preliminary data.</text>
</comment>
<dbReference type="GO" id="GO:0004849">
    <property type="term" value="F:uridine kinase activity"/>
    <property type="evidence" value="ECO:0007669"/>
    <property type="project" value="UniProtKB-EC"/>
</dbReference>
<dbReference type="EMBL" id="JAGGKC010000019">
    <property type="protein sequence ID" value="MBP1919779.1"/>
    <property type="molecule type" value="Genomic_DNA"/>
</dbReference>
<dbReference type="Gene3D" id="3.40.50.300">
    <property type="entry name" value="P-loop containing nucleotide triphosphate hydrolases"/>
    <property type="match status" value="1"/>
</dbReference>
<dbReference type="CDD" id="cd02028">
    <property type="entry name" value="UMPK_like"/>
    <property type="match status" value="1"/>
</dbReference>